<keyword evidence="4" id="KW-0964">Secreted</keyword>
<dbReference type="FunCoup" id="A0A4S2MNW0">
    <property type="interactions" value="387"/>
</dbReference>
<dbReference type="GO" id="GO:0005576">
    <property type="term" value="C:extracellular region"/>
    <property type="evidence" value="ECO:0007669"/>
    <property type="project" value="TreeGrafter"/>
</dbReference>
<dbReference type="GO" id="GO:0009986">
    <property type="term" value="C:cell surface"/>
    <property type="evidence" value="ECO:0007669"/>
    <property type="project" value="TreeGrafter"/>
</dbReference>
<dbReference type="Pfam" id="PF00332">
    <property type="entry name" value="Glyco_hydro_17"/>
    <property type="match status" value="1"/>
</dbReference>
<dbReference type="GO" id="GO:0042973">
    <property type="term" value="F:glucan endo-1,3-beta-D-glucosidase activity"/>
    <property type="evidence" value="ECO:0007669"/>
    <property type="project" value="TreeGrafter"/>
</dbReference>
<dbReference type="InterPro" id="IPR000490">
    <property type="entry name" value="Glyco_hydro_17"/>
</dbReference>
<dbReference type="Proteomes" id="UP000298138">
    <property type="component" value="Unassembled WGS sequence"/>
</dbReference>
<reference evidence="14 15" key="1">
    <citation type="submission" date="2019-04" db="EMBL/GenBank/DDBJ databases">
        <title>Comparative genomics and transcriptomics to analyze fruiting body development in filamentous ascomycetes.</title>
        <authorList>
            <consortium name="DOE Joint Genome Institute"/>
            <person name="Lutkenhaus R."/>
            <person name="Traeger S."/>
            <person name="Breuer J."/>
            <person name="Kuo A."/>
            <person name="Lipzen A."/>
            <person name="Pangilinan J."/>
            <person name="Dilworth D."/>
            <person name="Sandor L."/>
            <person name="Poggeler S."/>
            <person name="Barry K."/>
            <person name="Grigoriev I.V."/>
            <person name="Nowrousian M."/>
        </authorList>
    </citation>
    <scope>NUCLEOTIDE SEQUENCE [LARGE SCALE GENOMIC DNA]</scope>
    <source>
        <strain evidence="14 15">CBS 389.68</strain>
    </source>
</reference>
<comment type="catalytic activity">
    <reaction evidence="9">
        <text>Successive hydrolysis of beta-D-glucose units from the non-reducing ends of (1-&gt;3)-beta-D-glucans, releasing alpha-glucose.</text>
        <dbReference type="EC" id="3.2.1.58"/>
    </reaction>
</comment>
<evidence type="ECO:0000256" key="12">
    <source>
        <dbReference type="RuleBase" id="RU004335"/>
    </source>
</evidence>
<evidence type="ECO:0000256" key="6">
    <source>
        <dbReference type="ARBA" id="ARBA00022801"/>
    </source>
</evidence>
<feature type="chain" id="PRO_5020507601" description="glucan 1,3-beta-glucosidase" evidence="13">
    <location>
        <begin position="22"/>
        <end position="320"/>
    </location>
</feature>
<feature type="signal peptide" evidence="13">
    <location>
        <begin position="1"/>
        <end position="21"/>
    </location>
</feature>
<evidence type="ECO:0000256" key="11">
    <source>
        <dbReference type="ARBA" id="ARBA00041761"/>
    </source>
</evidence>
<keyword evidence="3" id="KW-0134">Cell wall</keyword>
<keyword evidence="8" id="KW-0326">Glycosidase</keyword>
<dbReference type="PANTHER" id="PTHR16631:SF26">
    <property type="entry name" value="GLUCAN 1,3-BETA-GLUCOSIDASE"/>
    <property type="match status" value="1"/>
</dbReference>
<dbReference type="OrthoDB" id="1293114at2759"/>
<sequence length="320" mass="35286">MPSLITVAKATLLALPALASAAGQLGFSLGFAKGLDHKIEANCKTTAEFTSELELIKKVTGSNIIRLYTTSDCNLLPRVLPALKKTNSKVVLGMWSQTDEHFQKNEVPALEKYLPEYKDQVIGVTVGSEALYRKEETAEQLSKKILQVKEIVKKAGADIPVGFADTWNLLILDSANPAIEASDLILANAFSYWQGQTMANATHSFFDDIMQALAHIQKVKGATPFEFWVGETNWPTDGASFENSVPSVENAATYWKEAICPMLKWGVNVFVFEAFDEPHKESAQVEGKKGKDGKVEENVEKYWGVFEEGATKPKFDLTCL</sequence>
<evidence type="ECO:0000256" key="4">
    <source>
        <dbReference type="ARBA" id="ARBA00022525"/>
    </source>
</evidence>
<evidence type="ECO:0000256" key="13">
    <source>
        <dbReference type="SAM" id="SignalP"/>
    </source>
</evidence>
<dbReference type="InterPro" id="IPR017853">
    <property type="entry name" value="GH"/>
</dbReference>
<protein>
    <recommendedName>
        <fullName evidence="10">glucan 1,3-beta-glucosidase</fullName>
        <ecNumber evidence="10">3.2.1.58</ecNumber>
    </recommendedName>
    <alternativeName>
        <fullName evidence="11">Exo-1,3-beta-glucanase</fullName>
    </alternativeName>
</protein>
<evidence type="ECO:0000256" key="9">
    <source>
        <dbReference type="ARBA" id="ARBA00036824"/>
    </source>
</evidence>
<evidence type="ECO:0000256" key="2">
    <source>
        <dbReference type="ARBA" id="ARBA00008773"/>
    </source>
</evidence>
<evidence type="ECO:0000256" key="1">
    <source>
        <dbReference type="ARBA" id="ARBA00004191"/>
    </source>
</evidence>
<dbReference type="GO" id="GO:0005975">
    <property type="term" value="P:carbohydrate metabolic process"/>
    <property type="evidence" value="ECO:0007669"/>
    <property type="project" value="InterPro"/>
</dbReference>
<dbReference type="AlphaFoldDB" id="A0A4S2MNW0"/>
<name>A0A4S2MNW0_9PEZI</name>
<evidence type="ECO:0000256" key="10">
    <source>
        <dbReference type="ARBA" id="ARBA00038929"/>
    </source>
</evidence>
<gene>
    <name evidence="14" type="ORF">EX30DRAFT_333985</name>
</gene>
<proteinExistence type="inferred from homology"/>
<dbReference type="InParanoid" id="A0A4S2MNW0"/>
<dbReference type="PANTHER" id="PTHR16631">
    <property type="entry name" value="GLUCAN 1,3-BETA-GLUCOSIDASE"/>
    <property type="match status" value="1"/>
</dbReference>
<evidence type="ECO:0000313" key="15">
    <source>
        <dbReference type="Proteomes" id="UP000298138"/>
    </source>
</evidence>
<dbReference type="GO" id="GO:0071555">
    <property type="term" value="P:cell wall organization"/>
    <property type="evidence" value="ECO:0007669"/>
    <property type="project" value="TreeGrafter"/>
</dbReference>
<comment type="similarity">
    <text evidence="2 12">Belongs to the glycosyl hydrolase 17 family.</text>
</comment>
<keyword evidence="7" id="KW-0325">Glycoprotein</keyword>
<evidence type="ECO:0000256" key="3">
    <source>
        <dbReference type="ARBA" id="ARBA00022512"/>
    </source>
</evidence>
<comment type="subcellular location">
    <subcellularLocation>
        <location evidence="1">Secreted</location>
        <location evidence="1">Cell wall</location>
    </subcellularLocation>
</comment>
<dbReference type="SUPFAM" id="SSF51445">
    <property type="entry name" value="(Trans)glycosidases"/>
    <property type="match status" value="1"/>
</dbReference>
<evidence type="ECO:0000256" key="7">
    <source>
        <dbReference type="ARBA" id="ARBA00023180"/>
    </source>
</evidence>
<dbReference type="EMBL" id="ML220137">
    <property type="protein sequence ID" value="TGZ78822.1"/>
    <property type="molecule type" value="Genomic_DNA"/>
</dbReference>
<evidence type="ECO:0000256" key="8">
    <source>
        <dbReference type="ARBA" id="ARBA00023295"/>
    </source>
</evidence>
<organism evidence="14 15">
    <name type="scientific">Ascodesmis nigricans</name>
    <dbReference type="NCBI Taxonomy" id="341454"/>
    <lineage>
        <taxon>Eukaryota</taxon>
        <taxon>Fungi</taxon>
        <taxon>Dikarya</taxon>
        <taxon>Ascomycota</taxon>
        <taxon>Pezizomycotina</taxon>
        <taxon>Pezizomycetes</taxon>
        <taxon>Pezizales</taxon>
        <taxon>Ascodesmidaceae</taxon>
        <taxon>Ascodesmis</taxon>
    </lineage>
</organism>
<dbReference type="STRING" id="341454.A0A4S2MNW0"/>
<dbReference type="InterPro" id="IPR050732">
    <property type="entry name" value="Beta-glucan_modifiers"/>
</dbReference>
<evidence type="ECO:0000313" key="14">
    <source>
        <dbReference type="EMBL" id="TGZ78822.1"/>
    </source>
</evidence>
<evidence type="ECO:0000256" key="5">
    <source>
        <dbReference type="ARBA" id="ARBA00022729"/>
    </source>
</evidence>
<dbReference type="GO" id="GO:0009277">
    <property type="term" value="C:fungal-type cell wall"/>
    <property type="evidence" value="ECO:0007669"/>
    <property type="project" value="TreeGrafter"/>
</dbReference>
<accession>A0A4S2MNW0</accession>
<keyword evidence="6 14" id="KW-0378">Hydrolase</keyword>
<dbReference type="EC" id="3.2.1.58" evidence="10"/>
<dbReference type="GO" id="GO:0004338">
    <property type="term" value="F:glucan exo-1,3-beta-glucosidase activity"/>
    <property type="evidence" value="ECO:0007669"/>
    <property type="project" value="UniProtKB-EC"/>
</dbReference>
<keyword evidence="15" id="KW-1185">Reference proteome</keyword>
<keyword evidence="5 13" id="KW-0732">Signal</keyword>
<dbReference type="Gene3D" id="3.20.20.80">
    <property type="entry name" value="Glycosidases"/>
    <property type="match status" value="2"/>
</dbReference>